<gene>
    <name evidence="2" type="ORF">PFLG_01131</name>
</gene>
<name>A0A0L0CUI8_PLAFA</name>
<keyword evidence="1" id="KW-1133">Transmembrane helix</keyword>
<organism evidence="2 3">
    <name type="scientific">Plasmodium falciparum RAJ116</name>
    <dbReference type="NCBI Taxonomy" id="580058"/>
    <lineage>
        <taxon>Eukaryota</taxon>
        <taxon>Sar</taxon>
        <taxon>Alveolata</taxon>
        <taxon>Apicomplexa</taxon>
        <taxon>Aconoidasida</taxon>
        <taxon>Haemosporida</taxon>
        <taxon>Plasmodiidae</taxon>
        <taxon>Plasmodium</taxon>
        <taxon>Plasmodium (Laverania)</taxon>
    </lineage>
</organism>
<reference evidence="3" key="1">
    <citation type="submission" date="2015-07" db="EMBL/GenBank/DDBJ databases">
        <title>Annotation of Plasmodium falciparum RAJ116.</title>
        <authorList>
            <consortium name="The Broad Institute Genome Sequencing Platform"/>
            <person name="Volkman S.K."/>
            <person name="Neafsey D.E."/>
            <person name="Dash A.P."/>
            <person name="Chitnis C.E."/>
            <person name="Hartl D.L."/>
            <person name="Young S.K."/>
            <person name="Zeng Q."/>
            <person name="Koehrsen M."/>
            <person name="Alvarado L."/>
            <person name="Berlin A."/>
            <person name="Borenstein D."/>
            <person name="Chapman S.B."/>
            <person name="Chen Z."/>
            <person name="Engels R."/>
            <person name="Freedman E."/>
            <person name="Gellesch M."/>
            <person name="Goldberg J."/>
            <person name="Griggs A."/>
            <person name="Gujja S."/>
            <person name="Heilman E.R."/>
            <person name="Heiman D.I."/>
            <person name="Howarth C."/>
            <person name="Jen D."/>
            <person name="Larson L."/>
            <person name="Mehta T."/>
            <person name="Neiman D."/>
            <person name="Park D."/>
            <person name="Pearson M."/>
            <person name="Roberts A."/>
            <person name="Saif S."/>
            <person name="Shea T."/>
            <person name="Shenoy N."/>
            <person name="Sisk P."/>
            <person name="Stolte C."/>
            <person name="Sykes S."/>
            <person name="Walk T."/>
            <person name="White J."/>
            <person name="Yandava C."/>
            <person name="Haas B."/>
            <person name="Henn M.R."/>
            <person name="Nusbaum C."/>
            <person name="Birren B."/>
        </authorList>
    </citation>
    <scope>NUCLEOTIDE SEQUENCE [LARGE SCALE GENOMIC DNA]</scope>
    <source>
        <strain evidence="3">RAJ116</strain>
    </source>
</reference>
<evidence type="ECO:0000313" key="3">
    <source>
        <dbReference type="Proteomes" id="UP000054566"/>
    </source>
</evidence>
<evidence type="ECO:0000256" key="1">
    <source>
        <dbReference type="SAM" id="Phobius"/>
    </source>
</evidence>
<feature type="transmembrane region" description="Helical" evidence="1">
    <location>
        <begin position="787"/>
        <end position="808"/>
    </location>
</feature>
<proteinExistence type="predicted"/>
<dbReference type="EMBL" id="GG663955">
    <property type="protein sequence ID" value="KNC35922.1"/>
    <property type="molecule type" value="Genomic_DNA"/>
</dbReference>
<protein>
    <submittedName>
        <fullName evidence="2">Uncharacterized protein</fullName>
    </submittedName>
</protein>
<keyword evidence="1" id="KW-0472">Membrane</keyword>
<dbReference type="OrthoDB" id="372271at2759"/>
<dbReference type="AlphaFoldDB" id="A0A0L0CUI8"/>
<sequence>MQHDIMKSILYEYYPMFNNYFSLAIIIKRIHDKINIKNILEKIMPFLSCNKVKKNYNKLTKENIQHNTNDDYMNYHTSLVMICLNKAFYLSYLCMYQKLIEKTFIQNFVYLLLKMNNACNYNKDLAKYTIINIYYYIKQINKFKNIKQDTQKNLCFNYNIYDNLHINEKEKYKNRLSQNQPFYIINNIQQHQIINIINYHHDVLSSYMYKKIINIDSIKNVTKILKLTQFLVMYNYYTYLYQDVCLNIIKYTKKTHFSYLSKEIKNQLYFLILQMFNYILYLYYKYVNHNRIYICEKNQYFEQIKESILKGSIYVNLHHLSKKIKNQEQRDSSRYTNDEVVKNMNNDNTNKRVNNNNNNYHTIKPYIIQTTQKDKTFINQKDKTFINQKDKTFINQKDKTFINQKDKTFINQKDKTFIKQKDKTFINQKDKTFIKQKDKTFINQKDKTFINQKDKTFINQKDKTFINQKDKTFINQKDKTFINQKDKTFIKQKDHLPIFQHNEEEKKKLFLQNYIFFKLYKDIFNQNYTDIINNEKIKTEHEHKIKDLINNYINDLNKNINKTKISNLLIDDDFNDQPEEKKNNNLNHVQNLCDNNYFKHSNHNDFMSYADIRHTTSHIFHFTKGFLYNEKILNEIFPQVFDRIKTFETNKEICKQSYEYKFLQNTLLFFLNISRQERYFEKTHSEIFFFSLKCLNIIMNEEIKKISLNIICNIYLNNIPKIKKAIDSIICIKDKISFLYDDKKLYNTNEKYIMDNLFIKENVRDIEIMDVLNYLSCILNIINLKQIISLIIHIDIISLHFLVFYMSILNKQYKYKCRFNQHTLMVFDHFKDS</sequence>
<reference evidence="3" key="2">
    <citation type="submission" date="2015-07" db="EMBL/GenBank/DDBJ databases">
        <title>The genome sequence of Plasmodium falciparum RAJ116.</title>
        <authorList>
            <consortium name="The Broad Institute Genome Sequencing Platform"/>
            <person name="Volkman S.K."/>
            <person name="Neafsey D.E."/>
            <person name="Dash A.P."/>
            <person name="Chitnis C.E."/>
            <person name="Hartl D.L."/>
            <person name="Young S.K."/>
            <person name="Kodira C.D."/>
            <person name="Zeng Q."/>
            <person name="Koehrsen M."/>
            <person name="Godfrey P."/>
            <person name="Alvarado L."/>
            <person name="Berlin A."/>
            <person name="Borenstein D."/>
            <person name="Chen Z."/>
            <person name="Engels R."/>
            <person name="Freedman E."/>
            <person name="Gellesch M."/>
            <person name="Goldberg J."/>
            <person name="Griggs A."/>
            <person name="Gujja S."/>
            <person name="Heiman D."/>
            <person name="Hepburn T."/>
            <person name="Howarth C."/>
            <person name="Jen D."/>
            <person name="Larson L."/>
            <person name="Lewis B."/>
            <person name="Mehta T."/>
            <person name="Park D."/>
            <person name="Pearson M."/>
            <person name="Roberts A."/>
            <person name="Saif S."/>
            <person name="Shea T."/>
            <person name="Shenoy N."/>
            <person name="Sisk P."/>
            <person name="Stolte C."/>
            <person name="Sykes S."/>
            <person name="Walk T."/>
            <person name="White J."/>
            <person name="Yandava C."/>
            <person name="Wirth D.F."/>
            <person name="Nusbaum C."/>
            <person name="Birren B."/>
        </authorList>
    </citation>
    <scope>NUCLEOTIDE SEQUENCE [LARGE SCALE GENOMIC DNA]</scope>
    <source>
        <strain evidence="3">RAJ116</strain>
    </source>
</reference>
<keyword evidence="1" id="KW-0812">Transmembrane</keyword>
<dbReference type="Proteomes" id="UP000054566">
    <property type="component" value="Unassembled WGS sequence"/>
</dbReference>
<evidence type="ECO:0000313" key="2">
    <source>
        <dbReference type="EMBL" id="KNC35922.1"/>
    </source>
</evidence>
<accession>A0A0L0CUI8</accession>